<comment type="subcellular location">
    <subcellularLocation>
        <location evidence="1">Nucleus</location>
        <location evidence="1">Nucleolus</location>
    </subcellularLocation>
</comment>
<dbReference type="GeneID" id="105032038"/>
<keyword evidence="6" id="KW-0539">Nucleus</keyword>
<dbReference type="PANTHER" id="PTHR45176">
    <property type="entry name" value="TRANSDUCIN FAMILY PROTEIN / WD-40 REPEAT FAMILY PROTEIN-RELATED"/>
    <property type="match status" value="1"/>
</dbReference>
<evidence type="ECO:0000256" key="5">
    <source>
        <dbReference type="ARBA" id="ARBA00022737"/>
    </source>
</evidence>
<dbReference type="InterPro" id="IPR015943">
    <property type="entry name" value="WD40/YVTN_repeat-like_dom_sf"/>
</dbReference>
<evidence type="ECO:0000256" key="6">
    <source>
        <dbReference type="ARBA" id="ARBA00023242"/>
    </source>
</evidence>
<dbReference type="InterPro" id="IPR057644">
    <property type="entry name" value="Beta-prop_WDR75_2nd"/>
</dbReference>
<dbReference type="RefSeq" id="XP_010904672.1">
    <property type="nucleotide sequence ID" value="XM_010906370.3"/>
</dbReference>
<organism evidence="9 10">
    <name type="scientific">Elaeis guineensis var. tenera</name>
    <name type="common">Oil palm</name>
    <dbReference type="NCBI Taxonomy" id="51953"/>
    <lineage>
        <taxon>Eukaryota</taxon>
        <taxon>Viridiplantae</taxon>
        <taxon>Streptophyta</taxon>
        <taxon>Embryophyta</taxon>
        <taxon>Tracheophyta</taxon>
        <taxon>Spermatophyta</taxon>
        <taxon>Magnoliopsida</taxon>
        <taxon>Liliopsida</taxon>
        <taxon>Arecaceae</taxon>
        <taxon>Arecoideae</taxon>
        <taxon>Cocoseae</taxon>
        <taxon>Elaeidinae</taxon>
        <taxon>Elaeis</taxon>
    </lineage>
</organism>
<gene>
    <name evidence="10" type="primary">LOC105032038</name>
</gene>
<dbReference type="InterPro" id="IPR011047">
    <property type="entry name" value="Quinoprotein_ADH-like_sf"/>
</dbReference>
<evidence type="ECO:0000313" key="9">
    <source>
        <dbReference type="Proteomes" id="UP000504607"/>
    </source>
</evidence>
<evidence type="ECO:0000259" key="8">
    <source>
        <dbReference type="Pfam" id="PF23769"/>
    </source>
</evidence>
<reference evidence="10" key="1">
    <citation type="submission" date="2025-08" db="UniProtKB">
        <authorList>
            <consortium name="RefSeq"/>
        </authorList>
    </citation>
    <scope>IDENTIFICATION</scope>
</reference>
<dbReference type="SMART" id="SM00320">
    <property type="entry name" value="WD40"/>
    <property type="match status" value="6"/>
</dbReference>
<sequence>MITGGQSFVSSPPAFSHDGKKLLVCTGRTVSVISTSTGMLITELEGHADRVTSIVVVPVAGAASKFVSYCWTSSLDGTICYWDFSVPELVKKVKVGLPIFSMVIPNISRNPVGSKEKTSALYAFLSVEDVNKPADQHKALRGQIQTYNLTNSHRVKGLLAETLNPVCISVSKSGEYIGIPNNRKLHIWKVPGKDCKCNEIKKIKLHHTKKLSSLAFHPNERMVAGGDVTGRILIWRGFGKRKFSENLQATSKGRTAYEEERPGVRGDDDADSCATWHWHPSEIKFLFFSSDGAYLYSGANEGVVVIWQLDTGKRKYKPRLGSPLLYFTDSPDPSLSCISCADNQIHLLKMPTMEIKKSIAGIKLPFSFPDEYKGLCSEFAYDHAAGLVALPTQDYCVQFFSVHDNLEVSQVQVCEKNFHPVDDVTIYVALISLSTDGFAMGTVDVKLPEERLGGLVSLKFWKHESWIGEYSLSTVIYEPHSDAGISALAFRPGHDMAVSSSFGGDFKVWIRSSYAEDTDQMLQKSGWRCQSVGSYKKKPMTAAAFSADGSVLAVAAETVVTLWDPDANTLVAIIGDTLSPITKLSFIGESGYLASLSKGSKPQLSVWSTSNLSMYWSYKLFAQDVTCMADGSQFAVLAYRNSPDDATTKDGDGVILLFDVENPVPLATWSVQKVRLPASAKRGGLTFLPPNPSFHDTKSIEGKDTSLLLYINGDHEYVIFDPHSNEENQMRRNAQKSQAPPEEAVRFGYASIYGELPDFSLKKEQTPEIPFVPSERPWETIFSGSSHVLPPLTKLCSAFLTSLLEKKPSSNE</sequence>
<keyword evidence="5" id="KW-0677">Repeat</keyword>
<dbReference type="Proteomes" id="UP000504607">
    <property type="component" value="Unplaced"/>
</dbReference>
<feature type="repeat" description="WD" evidence="7">
    <location>
        <begin position="276"/>
        <end position="317"/>
    </location>
</feature>
<dbReference type="InParanoid" id="A0A6I9Q7M0"/>
<keyword evidence="9" id="KW-1185">Reference proteome</keyword>
<dbReference type="InterPro" id="IPR001680">
    <property type="entry name" value="WD40_rpt"/>
</dbReference>
<feature type="domain" description="WD repeat-containing protein 75 second beta-propeller" evidence="8">
    <location>
        <begin position="397"/>
        <end position="633"/>
    </location>
</feature>
<dbReference type="Pfam" id="PF23769">
    <property type="entry name" value="Beta-prop_WDR75_2nd"/>
    <property type="match status" value="1"/>
</dbReference>
<protein>
    <submittedName>
        <fullName evidence="10">WD repeat-containing protein 75 isoform X1</fullName>
    </submittedName>
</protein>
<dbReference type="PROSITE" id="PS50082">
    <property type="entry name" value="WD_REPEATS_2"/>
    <property type="match status" value="1"/>
</dbReference>
<dbReference type="FunCoup" id="A0A6I9Q7M0">
    <property type="interactions" value="2438"/>
</dbReference>
<keyword evidence="3" id="KW-0698">rRNA processing</keyword>
<dbReference type="OrthoDB" id="735781at2759"/>
<dbReference type="SUPFAM" id="SSF50998">
    <property type="entry name" value="Quinoprotein alcohol dehydrogenase-like"/>
    <property type="match status" value="1"/>
</dbReference>
<dbReference type="Pfam" id="PF00400">
    <property type="entry name" value="WD40"/>
    <property type="match status" value="1"/>
</dbReference>
<dbReference type="KEGG" id="egu:105032038"/>
<dbReference type="AlphaFoldDB" id="A0A6I9Q7M0"/>
<evidence type="ECO:0000313" key="10">
    <source>
        <dbReference type="RefSeq" id="XP_010904672.1"/>
    </source>
</evidence>
<dbReference type="PANTHER" id="PTHR45176:SF1">
    <property type="entry name" value="TRANSDUCIN FAMILY PROTEIN _ WD-40 REPEAT FAMILY PROTEIN-RELATED"/>
    <property type="match status" value="1"/>
</dbReference>
<evidence type="ECO:0000256" key="1">
    <source>
        <dbReference type="ARBA" id="ARBA00004604"/>
    </source>
</evidence>
<dbReference type="Pfam" id="PF23869">
    <property type="entry name" value="Beta-prop_WDR75_1st"/>
    <property type="match status" value="1"/>
</dbReference>
<accession>A0A6I9Q7M0</accession>
<evidence type="ECO:0000256" key="4">
    <source>
        <dbReference type="ARBA" id="ARBA00022574"/>
    </source>
</evidence>
<dbReference type="Gene3D" id="2.130.10.10">
    <property type="entry name" value="YVTN repeat-like/Quinoprotein amine dehydrogenase"/>
    <property type="match status" value="3"/>
</dbReference>
<proteinExistence type="predicted"/>
<evidence type="ECO:0000256" key="7">
    <source>
        <dbReference type="PROSITE-ProRule" id="PRU00221"/>
    </source>
</evidence>
<evidence type="ECO:0000256" key="2">
    <source>
        <dbReference type="ARBA" id="ARBA00022517"/>
    </source>
</evidence>
<evidence type="ECO:0000256" key="3">
    <source>
        <dbReference type="ARBA" id="ARBA00022552"/>
    </source>
</evidence>
<keyword evidence="2" id="KW-0690">Ribosome biogenesis</keyword>
<dbReference type="SUPFAM" id="SSF82171">
    <property type="entry name" value="DPP6 N-terminal domain-like"/>
    <property type="match status" value="1"/>
</dbReference>
<name>A0A6I9Q7M0_ELAGV</name>
<keyword evidence="4 7" id="KW-0853">WD repeat</keyword>